<dbReference type="AlphaFoldDB" id="A0A165JAS4"/>
<feature type="compositionally biased region" description="Basic and acidic residues" evidence="1">
    <location>
        <begin position="75"/>
        <end position="102"/>
    </location>
</feature>
<evidence type="ECO:0008006" key="4">
    <source>
        <dbReference type="Google" id="ProtNLM"/>
    </source>
</evidence>
<dbReference type="Pfam" id="PF10295">
    <property type="entry name" value="DUF2406"/>
    <property type="match status" value="1"/>
</dbReference>
<dbReference type="OrthoDB" id="5330253at2759"/>
<accession>A0A165JAS4</accession>
<reference evidence="2 3" key="1">
    <citation type="journal article" date="2016" name="Fungal Biol.">
        <title>The genome of Xylona heveae provides a window into fungal endophytism.</title>
        <authorList>
            <person name="Gazis R."/>
            <person name="Kuo A."/>
            <person name="Riley R."/>
            <person name="LaButti K."/>
            <person name="Lipzen A."/>
            <person name="Lin J."/>
            <person name="Amirebrahimi M."/>
            <person name="Hesse C.N."/>
            <person name="Spatafora J.W."/>
            <person name="Henrissat B."/>
            <person name="Hainaut M."/>
            <person name="Grigoriev I.V."/>
            <person name="Hibbett D.S."/>
        </authorList>
    </citation>
    <scope>NUCLEOTIDE SEQUENCE [LARGE SCALE GENOMIC DNA]</scope>
    <source>
        <strain evidence="2 3">TC161</strain>
    </source>
</reference>
<feature type="compositionally biased region" description="Polar residues" evidence="1">
    <location>
        <begin position="134"/>
        <end position="150"/>
    </location>
</feature>
<dbReference type="EMBL" id="KV407454">
    <property type="protein sequence ID" value="KZF25984.1"/>
    <property type="molecule type" value="Genomic_DNA"/>
</dbReference>
<protein>
    <recommendedName>
        <fullName evidence="4">DUF2406 domain-containing protein</fullName>
    </recommendedName>
</protein>
<dbReference type="PANTHER" id="PTHR28186">
    <property type="entry name" value="MEIOTICALLY UP-REGULATED GENE 9 PROTEIN"/>
    <property type="match status" value="1"/>
</dbReference>
<evidence type="ECO:0000313" key="3">
    <source>
        <dbReference type="Proteomes" id="UP000076632"/>
    </source>
</evidence>
<evidence type="ECO:0000313" key="2">
    <source>
        <dbReference type="EMBL" id="KZF25984.1"/>
    </source>
</evidence>
<feature type="compositionally biased region" description="Polar residues" evidence="1">
    <location>
        <begin position="61"/>
        <end position="73"/>
    </location>
</feature>
<dbReference type="InterPro" id="IPR018809">
    <property type="entry name" value="DUF2406"/>
</dbReference>
<feature type="region of interest" description="Disordered" evidence="1">
    <location>
        <begin position="1"/>
        <end position="353"/>
    </location>
</feature>
<organism evidence="2 3">
    <name type="scientific">Xylona heveae (strain CBS 132557 / TC161)</name>
    <dbReference type="NCBI Taxonomy" id="1328760"/>
    <lineage>
        <taxon>Eukaryota</taxon>
        <taxon>Fungi</taxon>
        <taxon>Dikarya</taxon>
        <taxon>Ascomycota</taxon>
        <taxon>Pezizomycotina</taxon>
        <taxon>Xylonomycetes</taxon>
        <taxon>Xylonales</taxon>
        <taxon>Xylonaceae</taxon>
        <taxon>Xylona</taxon>
    </lineage>
</organism>
<feature type="compositionally biased region" description="Basic residues" evidence="1">
    <location>
        <begin position="344"/>
        <end position="353"/>
    </location>
</feature>
<dbReference type="RefSeq" id="XP_018191539.1">
    <property type="nucleotide sequence ID" value="XM_018334576.1"/>
</dbReference>
<proteinExistence type="predicted"/>
<evidence type="ECO:0000256" key="1">
    <source>
        <dbReference type="SAM" id="MobiDB-lite"/>
    </source>
</evidence>
<keyword evidence="3" id="KW-1185">Reference proteome</keyword>
<gene>
    <name evidence="2" type="ORF">L228DRAFT_264419</name>
</gene>
<dbReference type="Proteomes" id="UP000076632">
    <property type="component" value="Unassembled WGS sequence"/>
</dbReference>
<sequence length="353" mass="37975">MSHQQRPESKSGVSFRSKKSHKSNESQSSVHSPEKKTATPVLHTKADPTLAMSEAEPAVLAQTQENSLESLRGQTWRDSHGNVIAEPDRSNPTRSRWERPLDTIRSFEAAIEGSQRKSVPRADSSDGMNGMYSRRNSSHQGLNNYNSGRYSQDAGYYYGNRAGSRPDSFGGDGYGTPYAGPSRSPRYGQRMNSDPMLAKYNSGQGVYPTHGYQQSYDTVTTGASGSSQMTEPWGNSTDPSSENSSIDRMQTSSKSDVGDAFGFGGFAGSPPISDSGFNSYPYAGSPPASPPKNLPADPATSQNTTPRPVIKLGGSTNSSGTITTTGKQAASSKVSSPKEDRPKSWLKKRFSRG</sequence>
<dbReference type="OMA" id="RFPQDSY"/>
<feature type="compositionally biased region" description="Polar residues" evidence="1">
    <location>
        <begin position="211"/>
        <end position="255"/>
    </location>
</feature>
<dbReference type="GeneID" id="28899713"/>
<name>A0A165JAS4_XYLHT</name>
<feature type="compositionally biased region" description="Low complexity" evidence="1">
    <location>
        <begin position="313"/>
        <end position="326"/>
    </location>
</feature>
<dbReference type="PANTHER" id="PTHR28186:SF1">
    <property type="entry name" value="MEIOTICALLY UP-REGULATED GENE 9 PROTEIN"/>
    <property type="match status" value="1"/>
</dbReference>
<dbReference type="InParanoid" id="A0A165JAS4"/>